<comment type="function">
    <text evidence="9">Required for normal Golgi function.</text>
</comment>
<evidence type="ECO:0000313" key="13">
    <source>
        <dbReference type="Proteomes" id="UP001162031"/>
    </source>
</evidence>
<keyword evidence="13" id="KW-1185">Reference proteome</keyword>
<evidence type="ECO:0000256" key="1">
    <source>
        <dbReference type="ARBA" id="ARBA00004395"/>
    </source>
</evidence>
<evidence type="ECO:0000256" key="4">
    <source>
        <dbReference type="ARBA" id="ARBA00022448"/>
    </source>
</evidence>
<evidence type="ECO:0000256" key="8">
    <source>
        <dbReference type="ARBA" id="ARBA00031348"/>
    </source>
</evidence>
<evidence type="ECO:0000313" key="12">
    <source>
        <dbReference type="EMBL" id="CAI5738510.1"/>
    </source>
</evidence>
<dbReference type="AlphaFoldDB" id="A0AAV0URY7"/>
<evidence type="ECO:0000256" key="3">
    <source>
        <dbReference type="ARBA" id="ARBA00020973"/>
    </source>
</evidence>
<dbReference type="Pfam" id="PF06419">
    <property type="entry name" value="COG6_N"/>
    <property type="match status" value="1"/>
</dbReference>
<keyword evidence="7 9" id="KW-0472">Membrane</keyword>
<comment type="caution">
    <text evidence="12">The sequence shown here is derived from an EMBL/GenBank/DDBJ whole genome shotgun (WGS) entry which is preliminary data.</text>
</comment>
<proteinExistence type="inferred from homology"/>
<dbReference type="GO" id="GO:0006891">
    <property type="term" value="P:intra-Golgi vesicle-mediated transport"/>
    <property type="evidence" value="ECO:0007669"/>
    <property type="project" value="UniProtKB-UniRule"/>
</dbReference>
<dbReference type="SMART" id="SM01087">
    <property type="entry name" value="COG6"/>
    <property type="match status" value="1"/>
</dbReference>
<name>A0AAV0URY7_HYABA</name>
<keyword evidence="4 9" id="KW-0813">Transport</keyword>
<evidence type="ECO:0000256" key="2">
    <source>
        <dbReference type="ARBA" id="ARBA00011023"/>
    </source>
</evidence>
<dbReference type="PANTHER" id="PTHR21506">
    <property type="entry name" value="COMPONENT OF OLIGOMERIC GOLGI COMPLEX 6"/>
    <property type="match status" value="1"/>
</dbReference>
<dbReference type="Proteomes" id="UP001162031">
    <property type="component" value="Unassembled WGS sequence"/>
</dbReference>
<protein>
    <recommendedName>
        <fullName evidence="3 9">Conserved oligomeric Golgi complex subunit 6</fullName>
        <shortName evidence="9">COG complex subunit 6</shortName>
    </recommendedName>
    <alternativeName>
        <fullName evidence="8 9">Component of oligomeric Golgi complex 6</fullName>
    </alternativeName>
</protein>
<dbReference type="InterPro" id="IPR048368">
    <property type="entry name" value="COG6_N"/>
</dbReference>
<feature type="domain" description="Conserved Oligomeric Golgi complex subunit 6 C-terminal" evidence="11">
    <location>
        <begin position="192"/>
        <end position="694"/>
    </location>
</feature>
<dbReference type="GO" id="GO:0017119">
    <property type="term" value="C:Golgi transport complex"/>
    <property type="evidence" value="ECO:0007669"/>
    <property type="project" value="UniProtKB-UniRule"/>
</dbReference>
<comment type="subunit">
    <text evidence="9">Component of the conserved oligomeric Golgi complex.</text>
</comment>
<feature type="domain" description="Conserved oligomeric complex COG6 N-terminal" evidence="10">
    <location>
        <begin position="49"/>
        <end position="155"/>
    </location>
</feature>
<dbReference type="EMBL" id="CANTFL010001383">
    <property type="protein sequence ID" value="CAI5738510.1"/>
    <property type="molecule type" value="Genomic_DNA"/>
</dbReference>
<comment type="similarity">
    <text evidence="2 9">Belongs to the COG6 family.</text>
</comment>
<evidence type="ECO:0000256" key="9">
    <source>
        <dbReference type="RuleBase" id="RU365075"/>
    </source>
</evidence>
<dbReference type="GO" id="GO:0015031">
    <property type="term" value="P:protein transport"/>
    <property type="evidence" value="ECO:0007669"/>
    <property type="project" value="UniProtKB-KW"/>
</dbReference>
<dbReference type="Pfam" id="PF20653">
    <property type="entry name" value="COG6_C"/>
    <property type="match status" value="1"/>
</dbReference>
<gene>
    <name evidence="12" type="ORF">HBR001_LOCUS7509</name>
</gene>
<evidence type="ECO:0000256" key="6">
    <source>
        <dbReference type="ARBA" id="ARBA00023034"/>
    </source>
</evidence>
<keyword evidence="5 9" id="KW-0653">Protein transport</keyword>
<evidence type="ECO:0000256" key="7">
    <source>
        <dbReference type="ARBA" id="ARBA00023136"/>
    </source>
</evidence>
<dbReference type="PANTHER" id="PTHR21506:SF0">
    <property type="entry name" value="CONSERVED OLIGOMERIC GOLGI COMPLEX SUBUNIT 6"/>
    <property type="match status" value="1"/>
</dbReference>
<evidence type="ECO:0000259" key="11">
    <source>
        <dbReference type="Pfam" id="PF20653"/>
    </source>
</evidence>
<organism evidence="12 13">
    <name type="scientific">Hyaloperonospora brassicae</name>
    <name type="common">Brassica downy mildew</name>
    <name type="synonym">Peronospora brassicae</name>
    <dbReference type="NCBI Taxonomy" id="162125"/>
    <lineage>
        <taxon>Eukaryota</taxon>
        <taxon>Sar</taxon>
        <taxon>Stramenopiles</taxon>
        <taxon>Oomycota</taxon>
        <taxon>Peronosporomycetes</taxon>
        <taxon>Peronosporales</taxon>
        <taxon>Peronosporaceae</taxon>
        <taxon>Hyaloperonospora</taxon>
    </lineage>
</organism>
<dbReference type="InterPro" id="IPR048369">
    <property type="entry name" value="COG6_C"/>
</dbReference>
<dbReference type="GO" id="GO:0000139">
    <property type="term" value="C:Golgi membrane"/>
    <property type="evidence" value="ECO:0007669"/>
    <property type="project" value="UniProtKB-SubCell"/>
</dbReference>
<sequence length="697" mass="77876">MTTPALQARVHKLLSSRAELEATKSLLCTLVTEDGTSLVQLDASANAETSSLASLRRTLRSSLEKQQLSLAQKALDGYERTLEHVSDLAAQVTALDVKCAQIVDFLETTKQETQQVQTEAAAIAQKRDKVHEQWHDVEAFLDRYHLTDDEVRTLYAEELMEDDMNTFVSTLERVRQVKADCKELVATDEIHCGLELLDAISKYQDAGFKRLYQWTVNTCAEIDGEPSNLLHRAIVLLRDRAEFYNYCKESFVASRRSLVVRRFLTALTVGGPHGIPRPIEMHAHDPVRYCGDMLAWVHQTIATENEFFRVLFDGDMVFSPLAATGLSELHTEALDGVSSDHHLPSTDELLKQTDSDAGNGSESMVGCTFDEVSRPLQVRIEQTLGSPHGIVVAYKLVHLLAFYHYKFDQLVARAEVARALRHCREVANEAFRRQFQQLVDSVAAPNYTANLAATHAVLDVSHRLVALLEVFQTSLLPEQEEEADVAPLFDKILPAVELMSHRSVRGLDPVEVLVFRINNFSCLQAPLARFPEVMRWYLKLGEDLDGWLRELSELQASRVMDRCRVSTLVRHINEFQQSCGPVETRPDALPADMPGLDGETITSVMRDFCASLSALTFPQLDSLAQPVLSDKARAFTSATLASAYALIYEFVYDAKNGYTVSNEPASLTSVLVPSAESSHCVVLLHTPDEIRAMLEIE</sequence>
<accession>A0AAV0URY7</accession>
<evidence type="ECO:0000256" key="5">
    <source>
        <dbReference type="ARBA" id="ARBA00022927"/>
    </source>
</evidence>
<dbReference type="InterPro" id="IPR010490">
    <property type="entry name" value="COG6"/>
</dbReference>
<evidence type="ECO:0000259" key="10">
    <source>
        <dbReference type="Pfam" id="PF06419"/>
    </source>
</evidence>
<reference evidence="12" key="1">
    <citation type="submission" date="2022-12" db="EMBL/GenBank/DDBJ databases">
        <authorList>
            <person name="Webb A."/>
        </authorList>
    </citation>
    <scope>NUCLEOTIDE SEQUENCE</scope>
    <source>
        <strain evidence="12">Hp1</strain>
    </source>
</reference>
<keyword evidence="6 9" id="KW-0333">Golgi apparatus</keyword>
<comment type="subcellular location">
    <subcellularLocation>
        <location evidence="1 9">Golgi apparatus membrane</location>
        <topology evidence="1 9">Peripheral membrane protein</topology>
    </subcellularLocation>
</comment>